<dbReference type="KEGG" id="mpur:MARPU_02710"/>
<evidence type="ECO:0000256" key="2">
    <source>
        <dbReference type="SAM" id="SignalP"/>
    </source>
</evidence>
<name>W0E3N4_MARPU</name>
<evidence type="ECO:0000313" key="3">
    <source>
        <dbReference type="EMBL" id="AHF05362.1"/>
    </source>
</evidence>
<evidence type="ECO:0000313" key="4">
    <source>
        <dbReference type="Proteomes" id="UP000005275"/>
    </source>
</evidence>
<protein>
    <submittedName>
        <fullName evidence="3">Uncharacterized protein</fullName>
    </submittedName>
</protein>
<dbReference type="Proteomes" id="UP000005275">
    <property type="component" value="Chromosome"/>
</dbReference>
<dbReference type="EMBL" id="CP007031">
    <property type="protein sequence ID" value="AHF05362.1"/>
    <property type="molecule type" value="Genomic_DNA"/>
</dbReference>
<sequence>MGILGALALAAVLFGGVQTTLAPQSPQTQDIQAQTVTTPVSPD</sequence>
<feature type="signal peptide" evidence="2">
    <location>
        <begin position="1"/>
        <end position="22"/>
    </location>
</feature>
<dbReference type="HOGENOM" id="CLU_3235794_0_0_6"/>
<accession>W0E3N4</accession>
<dbReference type="RefSeq" id="WP_005222628.1">
    <property type="nucleotide sequence ID" value="NZ_CP007031.1"/>
</dbReference>
<gene>
    <name evidence="3" type="ORF">MARPU_02710</name>
</gene>
<feature type="chain" id="PRO_5004787474" evidence="2">
    <location>
        <begin position="23"/>
        <end position="43"/>
    </location>
</feature>
<reference evidence="3 4" key="1">
    <citation type="submission" date="2013-12" db="EMBL/GenBank/DDBJ databases">
        <authorList>
            <consortium name="DOE Joint Genome Institute"/>
            <person name="Bryant D.A."/>
            <person name="Huntemann M."/>
            <person name="Han J."/>
            <person name="Chen A."/>
            <person name="Kyrpides N."/>
            <person name="Mavromatis K."/>
            <person name="Markowitz V."/>
            <person name="Palaniappan K."/>
            <person name="Ivanova N."/>
            <person name="Schaumberg A."/>
            <person name="Pati A."/>
            <person name="Liolios K."/>
            <person name="Nordberg H.P."/>
            <person name="Cantor M.N."/>
            <person name="Hua S.X."/>
            <person name="Woyke T."/>
        </authorList>
    </citation>
    <scope>NUCLEOTIDE SEQUENCE [LARGE SCALE GENOMIC DNA]</scope>
    <source>
        <strain evidence="3 4">984</strain>
    </source>
</reference>
<keyword evidence="4" id="KW-1185">Reference proteome</keyword>
<organism evidence="3 4">
    <name type="scientific">Marichromatium purpuratum 984</name>
    <dbReference type="NCBI Taxonomy" id="765910"/>
    <lineage>
        <taxon>Bacteria</taxon>
        <taxon>Pseudomonadati</taxon>
        <taxon>Pseudomonadota</taxon>
        <taxon>Gammaproteobacteria</taxon>
        <taxon>Chromatiales</taxon>
        <taxon>Chromatiaceae</taxon>
        <taxon>Marichromatium</taxon>
    </lineage>
</organism>
<evidence type="ECO:0000256" key="1">
    <source>
        <dbReference type="SAM" id="MobiDB-lite"/>
    </source>
</evidence>
<dbReference type="AlphaFoldDB" id="W0E3N4"/>
<feature type="region of interest" description="Disordered" evidence="1">
    <location>
        <begin position="24"/>
        <end position="43"/>
    </location>
</feature>
<keyword evidence="2" id="KW-0732">Signal</keyword>
<proteinExistence type="predicted"/>